<evidence type="ECO:0000313" key="2">
    <source>
        <dbReference type="Proteomes" id="UP000028501"/>
    </source>
</evidence>
<dbReference type="PANTHER" id="PTHR42941:SF1">
    <property type="entry name" value="SLL1037 PROTEIN"/>
    <property type="match status" value="1"/>
</dbReference>
<dbReference type="Proteomes" id="UP000028501">
    <property type="component" value="Chromosome"/>
</dbReference>
<keyword evidence="1" id="KW-0675">Receptor</keyword>
<dbReference type="AlphaFoldDB" id="A0A075WC27"/>
<dbReference type="RefSeq" id="WP_010878139.1">
    <property type="nucleotide sequence ID" value="NZ_CP006577.1"/>
</dbReference>
<gene>
    <name evidence="1" type="ORF">AFULGI_00007160</name>
</gene>
<dbReference type="Gene3D" id="3.40.190.10">
    <property type="entry name" value="Periplasmic binding protein-like II"/>
    <property type="match status" value="2"/>
</dbReference>
<dbReference type="Pfam" id="PF16868">
    <property type="entry name" value="NMT1_3"/>
    <property type="match status" value="1"/>
</dbReference>
<dbReference type="InterPro" id="IPR011852">
    <property type="entry name" value="TRAP_TAXI"/>
</dbReference>
<organism evidence="1 2">
    <name type="scientific">Archaeoglobus fulgidus DSM 8774</name>
    <dbReference type="NCBI Taxonomy" id="1344584"/>
    <lineage>
        <taxon>Archaea</taxon>
        <taxon>Methanobacteriati</taxon>
        <taxon>Methanobacteriota</taxon>
        <taxon>Archaeoglobi</taxon>
        <taxon>Archaeoglobales</taxon>
        <taxon>Archaeoglobaceae</taxon>
        <taxon>Archaeoglobus</taxon>
    </lineage>
</organism>
<dbReference type="SUPFAM" id="SSF53850">
    <property type="entry name" value="Periplasmic binding protein-like II"/>
    <property type="match status" value="1"/>
</dbReference>
<name>A0A075WC27_ARCFL</name>
<protein>
    <submittedName>
        <fullName evidence="1">TRAP transporter solute receptor, TAXI family</fullName>
    </submittedName>
</protein>
<dbReference type="KEGG" id="afg:AFULGI_00007160"/>
<reference evidence="1 2" key="1">
    <citation type="submission" date="2013-07" db="EMBL/GenBank/DDBJ databases">
        <title>Genome of Archaeoglobus fulgidus.</title>
        <authorList>
            <person name="Fiebig A."/>
            <person name="Birkeland N.-K."/>
        </authorList>
    </citation>
    <scope>NUCLEOTIDE SEQUENCE [LARGE SCALE GENOMIC DNA]</scope>
    <source>
        <strain evidence="1 2">DSM 8774</strain>
    </source>
</reference>
<dbReference type="NCBIfam" id="TIGR02122">
    <property type="entry name" value="TRAP_TAXI"/>
    <property type="match status" value="1"/>
</dbReference>
<dbReference type="GeneID" id="24794238"/>
<dbReference type="PROSITE" id="PS51257">
    <property type="entry name" value="PROKAR_LIPOPROTEIN"/>
    <property type="match status" value="1"/>
</dbReference>
<dbReference type="PANTHER" id="PTHR42941">
    <property type="entry name" value="SLL1037 PROTEIN"/>
    <property type="match status" value="1"/>
</dbReference>
<accession>A0A075WC27</accession>
<dbReference type="EMBL" id="CP006577">
    <property type="protein sequence ID" value="AIG97516.1"/>
    <property type="molecule type" value="Genomic_DNA"/>
</dbReference>
<sequence length="330" mass="35162">MKKIVAVLFLAALILGCAQQPSEEKTTTPAATTTVAEVREVTILTGGSAGTYYPIGGAMAQAITEFAPGIKATAVTSGASVVNARKVGAGEAEFGLMQNDVAYYAYNGIEMFKDNKIDKLRGVATLYPEIIQIVTLKESGIKTVYDLKGKKVAVGAPGSGTAVDALQILNAAGIDESNTDIRYLDFKEVADALKDRTIDAGFIVAGIPTSAVSDVAAVREVAIVEVPDEIYQKLKEQYPFYTQVTIPAGTYPGVDEDVKTVAVLAMLATNADLPEDLVYEVTKAIFEHRDILEAAHKRAADITLETALEGMPIPLHPGAEKYYKEKGLLQ</sequence>
<proteinExistence type="predicted"/>
<evidence type="ECO:0000313" key="1">
    <source>
        <dbReference type="EMBL" id="AIG97516.1"/>
    </source>
</evidence>
<dbReference type="HOGENOM" id="CLU_033215_4_1_2"/>
<dbReference type="CDD" id="cd13567">
    <property type="entry name" value="PBP2_TtGluBP"/>
    <property type="match status" value="1"/>
</dbReference>